<accession>A0AA39ZQU8</accession>
<dbReference type="Proteomes" id="UP001172101">
    <property type="component" value="Unassembled WGS sequence"/>
</dbReference>
<name>A0AA39ZQU8_9PEZI</name>
<feature type="chain" id="PRO_5041254980" evidence="1">
    <location>
        <begin position="18"/>
        <end position="182"/>
    </location>
</feature>
<keyword evidence="1" id="KW-0732">Signal</keyword>
<evidence type="ECO:0000313" key="2">
    <source>
        <dbReference type="EMBL" id="KAK0701893.1"/>
    </source>
</evidence>
<comment type="caution">
    <text evidence="2">The sequence shown here is derived from an EMBL/GenBank/DDBJ whole genome shotgun (WGS) entry which is preliminary data.</text>
</comment>
<reference evidence="2" key="1">
    <citation type="submission" date="2023-06" db="EMBL/GenBank/DDBJ databases">
        <title>Genome-scale phylogeny and comparative genomics of the fungal order Sordariales.</title>
        <authorList>
            <consortium name="Lawrence Berkeley National Laboratory"/>
            <person name="Hensen N."/>
            <person name="Bonometti L."/>
            <person name="Westerberg I."/>
            <person name="Brannstrom I.O."/>
            <person name="Guillou S."/>
            <person name="Cros-Aarteil S."/>
            <person name="Calhoun S."/>
            <person name="Haridas S."/>
            <person name="Kuo A."/>
            <person name="Mondo S."/>
            <person name="Pangilinan J."/>
            <person name="Riley R."/>
            <person name="LaButti K."/>
            <person name="Andreopoulos B."/>
            <person name="Lipzen A."/>
            <person name="Chen C."/>
            <person name="Yanf M."/>
            <person name="Daum C."/>
            <person name="Ng V."/>
            <person name="Clum A."/>
            <person name="Steindorff A."/>
            <person name="Ohm R."/>
            <person name="Martin F."/>
            <person name="Silar P."/>
            <person name="Natvig D."/>
            <person name="Lalanne C."/>
            <person name="Gautier V."/>
            <person name="Ament-velasquez S.L."/>
            <person name="Kruys A."/>
            <person name="Hutchinson M.I."/>
            <person name="Powell A.J."/>
            <person name="Barry K."/>
            <person name="Miller A.N."/>
            <person name="Grigoriev I.V."/>
            <person name="Debuchy R."/>
            <person name="Gladieux P."/>
            <person name="Thoren M.H."/>
            <person name="Johannesson H."/>
        </authorList>
    </citation>
    <scope>NUCLEOTIDE SEQUENCE</scope>
    <source>
        <strain evidence="2">SMH2392-1A</strain>
    </source>
</reference>
<protein>
    <submittedName>
        <fullName evidence="2">Uncharacterized protein</fullName>
    </submittedName>
</protein>
<sequence>MLLVVLAAPLLCNLCLAVDLVFHQGGQCGPSRYWAGCIDLPMDTCCLIYSTWCGVMECIGCNRGNYLYTYIGEDSCENDPHQRCVQPGADGPSLLCCLDFAGNELCGGSWASVAPGAATDRAKPQNNCTKSVEPNKISYVDLDGVRRDIFLPKGSFPRATELVVSKDFVALAVEFPVWGEFS</sequence>
<dbReference type="AlphaFoldDB" id="A0AA39ZQU8"/>
<gene>
    <name evidence="2" type="ORF">B0T26DRAFT_660248</name>
</gene>
<proteinExistence type="predicted"/>
<evidence type="ECO:0000313" key="3">
    <source>
        <dbReference type="Proteomes" id="UP001172101"/>
    </source>
</evidence>
<dbReference type="EMBL" id="JAUIRO010000009">
    <property type="protein sequence ID" value="KAK0701893.1"/>
    <property type="molecule type" value="Genomic_DNA"/>
</dbReference>
<keyword evidence="3" id="KW-1185">Reference proteome</keyword>
<dbReference type="RefSeq" id="XP_060289557.1">
    <property type="nucleotide sequence ID" value="XM_060439016.1"/>
</dbReference>
<dbReference type="GeneID" id="85322286"/>
<organism evidence="2 3">
    <name type="scientific">Lasiosphaeria miniovina</name>
    <dbReference type="NCBI Taxonomy" id="1954250"/>
    <lineage>
        <taxon>Eukaryota</taxon>
        <taxon>Fungi</taxon>
        <taxon>Dikarya</taxon>
        <taxon>Ascomycota</taxon>
        <taxon>Pezizomycotina</taxon>
        <taxon>Sordariomycetes</taxon>
        <taxon>Sordariomycetidae</taxon>
        <taxon>Sordariales</taxon>
        <taxon>Lasiosphaeriaceae</taxon>
        <taxon>Lasiosphaeria</taxon>
    </lineage>
</organism>
<feature type="signal peptide" evidence="1">
    <location>
        <begin position="1"/>
        <end position="17"/>
    </location>
</feature>
<evidence type="ECO:0000256" key="1">
    <source>
        <dbReference type="SAM" id="SignalP"/>
    </source>
</evidence>